<name>U5NW66_9MICO</name>
<keyword evidence="1" id="KW-0472">Membrane</keyword>
<keyword evidence="2" id="KW-0614">Plasmid</keyword>
<dbReference type="AlphaFoldDB" id="U5NW66"/>
<keyword evidence="1" id="KW-0812">Transmembrane</keyword>
<keyword evidence="1" id="KW-1133">Transmembrane helix</keyword>
<sequence>MTSQPPEPKAPLLTLRAAVILIVAGVLGAAAGGIAMLTCIENGWSAGGAGFAGIITGLTAALSAASALHTLIAPS</sequence>
<reference evidence="2" key="1">
    <citation type="journal article" date="2013" name="Genome Announc.">
        <title>Complete Genome Sequence of pAP13, a Large Linear Plasmid of a Brevibacterium Strain Isolated from a Saline Lake at 4,200 Meters above Sea Level in Argentina.</title>
        <authorList>
            <person name="Dib J.R."/>
            <person name="Schuldes J."/>
            <person name="Thurmer A."/>
            <person name="Farias M.E."/>
            <person name="Daniel R."/>
            <person name="Meinhardt F."/>
        </authorList>
    </citation>
    <scope>NUCLEOTIDE SEQUENCE</scope>
    <source>
        <strain evidence="2">Ap13</strain>
        <plasmid evidence="2">pAP13</plasmid>
    </source>
</reference>
<dbReference type="EMBL" id="KF577590">
    <property type="protein sequence ID" value="AGY35348.1"/>
    <property type="molecule type" value="Genomic_DNA"/>
</dbReference>
<feature type="transmembrane region" description="Helical" evidence="1">
    <location>
        <begin position="12"/>
        <end position="37"/>
    </location>
</feature>
<protein>
    <submittedName>
        <fullName evidence="2">Uncharacterized protein</fullName>
    </submittedName>
</protein>
<evidence type="ECO:0000313" key="2">
    <source>
        <dbReference type="EMBL" id="AGY35348.1"/>
    </source>
</evidence>
<evidence type="ECO:0000256" key="1">
    <source>
        <dbReference type="SAM" id="Phobius"/>
    </source>
</evidence>
<accession>U5NW66</accession>
<geneLocation type="plasmid" evidence="2">
    <name>pAP13</name>
</geneLocation>
<feature type="transmembrane region" description="Helical" evidence="1">
    <location>
        <begin position="49"/>
        <end position="72"/>
    </location>
</feature>
<organism evidence="2">
    <name type="scientific">Brevibacterium sp. Ap13</name>
    <dbReference type="NCBI Taxonomy" id="1406197"/>
    <lineage>
        <taxon>Bacteria</taxon>
        <taxon>Bacillati</taxon>
        <taxon>Actinomycetota</taxon>
        <taxon>Actinomycetes</taxon>
        <taxon>Micrococcales</taxon>
        <taxon>Brevibacteriaceae</taxon>
        <taxon>Brevibacterium</taxon>
    </lineage>
</organism>
<dbReference type="RefSeq" id="WP_023164785.1">
    <property type="nucleotide sequence ID" value="NC_022590.1"/>
</dbReference>
<proteinExistence type="predicted"/>
<gene>
    <name evidence="2" type="ORF">AP13_p00390</name>
</gene>